<evidence type="ECO:0000256" key="1">
    <source>
        <dbReference type="SAM" id="MobiDB-lite"/>
    </source>
</evidence>
<evidence type="ECO:0000313" key="2">
    <source>
        <dbReference type="EMBL" id="KAJ1097591.1"/>
    </source>
</evidence>
<dbReference type="AlphaFoldDB" id="A0AAV7M1E3"/>
<keyword evidence="3" id="KW-1185">Reference proteome</keyword>
<dbReference type="Proteomes" id="UP001066276">
    <property type="component" value="Chromosome 10"/>
</dbReference>
<feature type="region of interest" description="Disordered" evidence="1">
    <location>
        <begin position="30"/>
        <end position="71"/>
    </location>
</feature>
<protein>
    <submittedName>
        <fullName evidence="2">Uncharacterized protein</fullName>
    </submittedName>
</protein>
<gene>
    <name evidence="2" type="ORF">NDU88_002709</name>
</gene>
<organism evidence="2 3">
    <name type="scientific">Pleurodeles waltl</name>
    <name type="common">Iberian ribbed newt</name>
    <dbReference type="NCBI Taxonomy" id="8319"/>
    <lineage>
        <taxon>Eukaryota</taxon>
        <taxon>Metazoa</taxon>
        <taxon>Chordata</taxon>
        <taxon>Craniata</taxon>
        <taxon>Vertebrata</taxon>
        <taxon>Euteleostomi</taxon>
        <taxon>Amphibia</taxon>
        <taxon>Batrachia</taxon>
        <taxon>Caudata</taxon>
        <taxon>Salamandroidea</taxon>
        <taxon>Salamandridae</taxon>
        <taxon>Pleurodelinae</taxon>
        <taxon>Pleurodeles</taxon>
    </lineage>
</organism>
<reference evidence="2" key="1">
    <citation type="journal article" date="2022" name="bioRxiv">
        <title>Sequencing and chromosome-scale assembly of the giantPleurodeles waltlgenome.</title>
        <authorList>
            <person name="Brown T."/>
            <person name="Elewa A."/>
            <person name="Iarovenko S."/>
            <person name="Subramanian E."/>
            <person name="Araus A.J."/>
            <person name="Petzold A."/>
            <person name="Susuki M."/>
            <person name="Suzuki K.-i.T."/>
            <person name="Hayashi T."/>
            <person name="Toyoda A."/>
            <person name="Oliveira C."/>
            <person name="Osipova E."/>
            <person name="Leigh N.D."/>
            <person name="Simon A."/>
            <person name="Yun M.H."/>
        </authorList>
    </citation>
    <scope>NUCLEOTIDE SEQUENCE</scope>
    <source>
        <strain evidence="2">20211129_DDA</strain>
        <tissue evidence="2">Liver</tissue>
    </source>
</reference>
<dbReference type="Pfam" id="PF15238">
    <property type="entry name" value="TEADIR3"/>
    <property type="match status" value="1"/>
</dbReference>
<evidence type="ECO:0000313" key="3">
    <source>
        <dbReference type="Proteomes" id="UP001066276"/>
    </source>
</evidence>
<name>A0AAV7M1E3_PLEWA</name>
<dbReference type="EMBL" id="JANPWB010000014">
    <property type="protein sequence ID" value="KAJ1097591.1"/>
    <property type="molecule type" value="Genomic_DNA"/>
</dbReference>
<comment type="caution">
    <text evidence="2">The sequence shown here is derived from an EMBL/GenBank/DDBJ whole genome shotgun (WGS) entry which is preliminary data.</text>
</comment>
<feature type="compositionally biased region" description="Acidic residues" evidence="1">
    <location>
        <begin position="37"/>
        <end position="61"/>
    </location>
</feature>
<accession>A0AAV7M1E3</accession>
<proteinExistence type="predicted"/>
<sequence length="280" mass="31765">MAAGVIQTMSEFLLLPPAFQRPYLPTSLEAMKLDFQETSDEEEQDEEDEEEEEEMEDEVSDDSSVSLEMAIGKASTELSDADMTSQLLHFSDLISRDIQRYFGRKSKEDDPDSCNIYEDYLSPAKSGREMYYADLVRIAQNGGCDDGPYSPLSPPVEINHQILKSICSQDGPRTIGPLAELFEVGLRRYTRQRVAQGQDNKRPRVARKYEHLIPMHKRQLPLSFWKEPTPAPPCLLNTSAPDFSDLLANWTSESGQEMQQASRDLANELSRQALEEDQFS</sequence>
<dbReference type="InterPro" id="IPR053819">
    <property type="entry name" value="TEADIR3_omega_loop"/>
</dbReference>